<comment type="caution">
    <text evidence="1">The sequence shown here is derived from an EMBL/GenBank/DDBJ whole genome shotgun (WGS) entry which is preliminary data.</text>
</comment>
<evidence type="ECO:0000313" key="1">
    <source>
        <dbReference type="EMBL" id="GFD55726.1"/>
    </source>
</evidence>
<name>A0A699XCX3_TANCI</name>
<accession>A0A699XCX3</accession>
<organism evidence="1">
    <name type="scientific">Tanacetum cinerariifolium</name>
    <name type="common">Dalmatian daisy</name>
    <name type="synonym">Chrysanthemum cinerariifolium</name>
    <dbReference type="NCBI Taxonomy" id="118510"/>
    <lineage>
        <taxon>Eukaryota</taxon>
        <taxon>Viridiplantae</taxon>
        <taxon>Streptophyta</taxon>
        <taxon>Embryophyta</taxon>
        <taxon>Tracheophyta</taxon>
        <taxon>Spermatophyta</taxon>
        <taxon>Magnoliopsida</taxon>
        <taxon>eudicotyledons</taxon>
        <taxon>Gunneridae</taxon>
        <taxon>Pentapetalae</taxon>
        <taxon>asterids</taxon>
        <taxon>campanulids</taxon>
        <taxon>Asterales</taxon>
        <taxon>Asteraceae</taxon>
        <taxon>Asteroideae</taxon>
        <taxon>Anthemideae</taxon>
        <taxon>Anthemidinae</taxon>
        <taxon>Tanacetum</taxon>
    </lineage>
</organism>
<protein>
    <submittedName>
        <fullName evidence="1">Uncharacterized protein</fullName>
    </submittedName>
</protein>
<proteinExistence type="predicted"/>
<gene>
    <name evidence="1" type="ORF">Tci_927695</name>
</gene>
<sequence length="94" mass="10697">DDVAPKRDTSIWFKQDVTIIPKTSYPEWHKEPNADDAPEQTWFNELVNAEEDPLTFDDLMGSTVDSTKLAKNRLKNDKITKSDLEGSAFKLLKG</sequence>
<reference evidence="1" key="1">
    <citation type="journal article" date="2019" name="Sci. Rep.">
        <title>Draft genome of Tanacetum cinerariifolium, the natural source of mosquito coil.</title>
        <authorList>
            <person name="Yamashiro T."/>
            <person name="Shiraishi A."/>
            <person name="Satake H."/>
            <person name="Nakayama K."/>
        </authorList>
    </citation>
    <scope>NUCLEOTIDE SEQUENCE</scope>
</reference>
<feature type="non-terminal residue" evidence="1">
    <location>
        <position position="94"/>
    </location>
</feature>
<feature type="non-terminal residue" evidence="1">
    <location>
        <position position="1"/>
    </location>
</feature>
<dbReference type="EMBL" id="BKCJ011820951">
    <property type="protein sequence ID" value="GFD55726.1"/>
    <property type="molecule type" value="Genomic_DNA"/>
</dbReference>
<dbReference type="AlphaFoldDB" id="A0A699XCX3"/>